<comment type="function">
    <text evidence="10">Confers DNA tethering and processivity to DNA polymerases and other proteins. Acts as a clamp, forming a ring around DNA (a reaction catalyzed by the clamp-loading complex) which diffuses in an ATP-independent manner freely and bidirectionally along dsDNA. Initially characterized for its ability to contact the catalytic subunit of DNA polymerase III (Pol III), a complex, multichain enzyme responsible for most of the replicative synthesis in bacteria; Pol III exhibits 3'-5' exonuclease proofreading activity. The beta chain is required for initiation of replication as well as for processivity of DNA replication.</text>
</comment>
<dbReference type="SMART" id="SM00480">
    <property type="entry name" value="POL3Bc"/>
    <property type="match status" value="1"/>
</dbReference>
<comment type="subunit">
    <text evidence="10">Forms a ring-shaped head-to-tail homodimer around DNA.</text>
</comment>
<evidence type="ECO:0000259" key="11">
    <source>
        <dbReference type="Pfam" id="PF00712"/>
    </source>
</evidence>
<dbReference type="GO" id="GO:0003677">
    <property type="term" value="F:DNA binding"/>
    <property type="evidence" value="ECO:0007669"/>
    <property type="project" value="UniProtKB-UniRule"/>
</dbReference>
<name>A0A4S1CLL4_9BACT</name>
<dbReference type="InterPro" id="IPR046938">
    <property type="entry name" value="DNA_clamp_sf"/>
</dbReference>
<comment type="subcellular location">
    <subcellularLocation>
        <location evidence="1 10">Cytoplasm</location>
    </subcellularLocation>
</comment>
<reference evidence="14 15" key="1">
    <citation type="submission" date="2019-04" db="EMBL/GenBank/DDBJ databases">
        <title>Geobacter oryzae sp. nov., ferric-reducing bacteria isolated from paddy soil.</title>
        <authorList>
            <person name="Xu Z."/>
            <person name="Masuda Y."/>
            <person name="Itoh H."/>
            <person name="Senoo K."/>
        </authorList>
    </citation>
    <scope>NUCLEOTIDE SEQUENCE [LARGE SCALE GENOMIC DNA]</scope>
    <source>
        <strain evidence="14 15">Red111</strain>
    </source>
</reference>
<feature type="domain" description="DNA polymerase III beta sliding clamp N-terminal" evidence="11">
    <location>
        <begin position="1"/>
        <end position="118"/>
    </location>
</feature>
<dbReference type="InterPro" id="IPR022635">
    <property type="entry name" value="DNA_polIII_beta_C"/>
</dbReference>
<dbReference type="PIRSF" id="PIRSF000804">
    <property type="entry name" value="DNA_pol_III_b"/>
    <property type="match status" value="1"/>
</dbReference>
<sequence length="372" mass="42348">MEFRISKEIFMKALQRIQGIVEKRNTMPILSNALLEVQNDQLFITATDLEVGMKSSYPTKVIREGKITVSAKKLYEIVKEMPDEEILFTTKDNDWVEITCGKARFNIVGLSSEEFPYFPKVKEESFLIFKNEILADMIEKTSYAICYDETKYNLNGVFIKAFEENGANVLKMVATDGHRLSVSQKAINGNITAELSKGVIFPKKGIFELKKMVEEEDGEIMLGFMDNSAVIKKGNTVVVMRLIDGEFPDYTKVIPMSNDRIVQISRDKFLHSLKRMSILSSEKFKGVKIDVSPEQVIISSSNPELGEAREEIEIDYEGINISARFNAKYLIDVLSVMEQREVELKLKDELSPVIMKAVESEEFLAVIMPMRL</sequence>
<dbReference type="CDD" id="cd00140">
    <property type="entry name" value="beta_clamp"/>
    <property type="match status" value="1"/>
</dbReference>
<dbReference type="PANTHER" id="PTHR30478">
    <property type="entry name" value="DNA POLYMERASE III SUBUNIT BETA"/>
    <property type="match status" value="1"/>
</dbReference>
<dbReference type="Pfam" id="PF02768">
    <property type="entry name" value="DNA_pol3_beta_3"/>
    <property type="match status" value="1"/>
</dbReference>
<keyword evidence="9" id="KW-0238">DNA-binding</keyword>
<organism evidence="14 15">
    <name type="scientific">Geomonas terrae</name>
    <dbReference type="NCBI Taxonomy" id="2562681"/>
    <lineage>
        <taxon>Bacteria</taxon>
        <taxon>Pseudomonadati</taxon>
        <taxon>Thermodesulfobacteriota</taxon>
        <taxon>Desulfuromonadia</taxon>
        <taxon>Geobacterales</taxon>
        <taxon>Geobacteraceae</taxon>
        <taxon>Geomonas</taxon>
    </lineage>
</organism>
<keyword evidence="7 10" id="KW-0235">DNA replication</keyword>
<accession>A0A4S1CLL4</accession>
<evidence type="ECO:0000256" key="1">
    <source>
        <dbReference type="ARBA" id="ARBA00004496"/>
    </source>
</evidence>
<dbReference type="NCBIfam" id="TIGR00663">
    <property type="entry name" value="dnan"/>
    <property type="match status" value="1"/>
</dbReference>
<dbReference type="PANTHER" id="PTHR30478:SF0">
    <property type="entry name" value="BETA SLIDING CLAMP"/>
    <property type="match status" value="1"/>
</dbReference>
<evidence type="ECO:0000256" key="5">
    <source>
        <dbReference type="ARBA" id="ARBA00022679"/>
    </source>
</evidence>
<keyword evidence="5 10" id="KW-0808">Transferase</keyword>
<evidence type="ECO:0000256" key="7">
    <source>
        <dbReference type="ARBA" id="ARBA00022705"/>
    </source>
</evidence>
<dbReference type="AlphaFoldDB" id="A0A4S1CLL4"/>
<dbReference type="InterPro" id="IPR022637">
    <property type="entry name" value="DNA_polIII_beta_cen"/>
</dbReference>
<protein>
    <recommendedName>
        <fullName evidence="3 10">Beta sliding clamp</fullName>
    </recommendedName>
</protein>
<feature type="domain" description="DNA polymerase III beta sliding clamp central" evidence="12">
    <location>
        <begin position="131"/>
        <end position="249"/>
    </location>
</feature>
<dbReference type="SUPFAM" id="SSF55979">
    <property type="entry name" value="DNA clamp"/>
    <property type="match status" value="3"/>
</dbReference>
<keyword evidence="6 10" id="KW-0548">Nucleotidyltransferase</keyword>
<dbReference type="Gene3D" id="3.70.10.10">
    <property type="match status" value="1"/>
</dbReference>
<keyword evidence="8 10" id="KW-0239">DNA-directed DNA polymerase</keyword>
<dbReference type="GO" id="GO:0003887">
    <property type="term" value="F:DNA-directed DNA polymerase activity"/>
    <property type="evidence" value="ECO:0007669"/>
    <property type="project" value="UniProtKB-UniRule"/>
</dbReference>
<dbReference type="Pfam" id="PF02767">
    <property type="entry name" value="DNA_pol3_beta_2"/>
    <property type="match status" value="1"/>
</dbReference>
<comment type="caution">
    <text evidence="14">The sequence shown here is derived from an EMBL/GenBank/DDBJ whole genome shotgun (WGS) entry which is preliminary data.</text>
</comment>
<evidence type="ECO:0000256" key="10">
    <source>
        <dbReference type="PIRNR" id="PIRNR000804"/>
    </source>
</evidence>
<evidence type="ECO:0000313" key="14">
    <source>
        <dbReference type="EMBL" id="TGU74661.1"/>
    </source>
</evidence>
<keyword evidence="15" id="KW-1185">Reference proteome</keyword>
<proteinExistence type="inferred from homology"/>
<dbReference type="Proteomes" id="UP000306416">
    <property type="component" value="Unassembled WGS sequence"/>
</dbReference>
<evidence type="ECO:0000256" key="9">
    <source>
        <dbReference type="ARBA" id="ARBA00023125"/>
    </source>
</evidence>
<evidence type="ECO:0000313" key="15">
    <source>
        <dbReference type="Proteomes" id="UP000306416"/>
    </source>
</evidence>
<evidence type="ECO:0000259" key="13">
    <source>
        <dbReference type="Pfam" id="PF02768"/>
    </source>
</evidence>
<evidence type="ECO:0000256" key="6">
    <source>
        <dbReference type="ARBA" id="ARBA00022695"/>
    </source>
</evidence>
<dbReference type="RefSeq" id="WP_135868987.1">
    <property type="nucleotide sequence ID" value="NZ_SRSC01000001.1"/>
</dbReference>
<comment type="similarity">
    <text evidence="2 10">Belongs to the beta sliding clamp family.</text>
</comment>
<evidence type="ECO:0000256" key="4">
    <source>
        <dbReference type="ARBA" id="ARBA00022490"/>
    </source>
</evidence>
<evidence type="ECO:0000256" key="2">
    <source>
        <dbReference type="ARBA" id="ARBA00010752"/>
    </source>
</evidence>
<dbReference type="GO" id="GO:0008408">
    <property type="term" value="F:3'-5' exonuclease activity"/>
    <property type="evidence" value="ECO:0007669"/>
    <property type="project" value="InterPro"/>
</dbReference>
<dbReference type="GO" id="GO:0005737">
    <property type="term" value="C:cytoplasm"/>
    <property type="evidence" value="ECO:0007669"/>
    <property type="project" value="UniProtKB-SubCell"/>
</dbReference>
<dbReference type="InterPro" id="IPR022634">
    <property type="entry name" value="DNA_polIII_beta_N"/>
</dbReference>
<dbReference type="GO" id="GO:0009360">
    <property type="term" value="C:DNA polymerase III complex"/>
    <property type="evidence" value="ECO:0007669"/>
    <property type="project" value="InterPro"/>
</dbReference>
<dbReference type="Gene3D" id="3.10.150.10">
    <property type="entry name" value="DNA Polymerase III, subunit A, domain 2"/>
    <property type="match status" value="1"/>
</dbReference>
<feature type="domain" description="DNA polymerase III beta sliding clamp C-terminal" evidence="13">
    <location>
        <begin position="252"/>
        <end position="371"/>
    </location>
</feature>
<keyword evidence="4 10" id="KW-0963">Cytoplasm</keyword>
<dbReference type="InterPro" id="IPR001001">
    <property type="entry name" value="DNA_polIII_beta"/>
</dbReference>
<evidence type="ECO:0000256" key="8">
    <source>
        <dbReference type="ARBA" id="ARBA00022932"/>
    </source>
</evidence>
<dbReference type="Pfam" id="PF00712">
    <property type="entry name" value="DNA_pol3_beta"/>
    <property type="match status" value="1"/>
</dbReference>
<dbReference type="EMBL" id="SRSC01000001">
    <property type="protein sequence ID" value="TGU74661.1"/>
    <property type="molecule type" value="Genomic_DNA"/>
</dbReference>
<evidence type="ECO:0000256" key="3">
    <source>
        <dbReference type="ARBA" id="ARBA00021035"/>
    </source>
</evidence>
<evidence type="ECO:0000259" key="12">
    <source>
        <dbReference type="Pfam" id="PF02767"/>
    </source>
</evidence>
<dbReference type="GO" id="GO:0006271">
    <property type="term" value="P:DNA strand elongation involved in DNA replication"/>
    <property type="evidence" value="ECO:0007669"/>
    <property type="project" value="TreeGrafter"/>
</dbReference>
<gene>
    <name evidence="14" type="ORF">E4633_04145</name>
</gene>